<feature type="region of interest" description="Disordered" evidence="1">
    <location>
        <begin position="136"/>
        <end position="199"/>
    </location>
</feature>
<protein>
    <submittedName>
        <fullName evidence="2">Uncharacterized protein</fullName>
    </submittedName>
</protein>
<evidence type="ECO:0000313" key="3">
    <source>
        <dbReference type="Proteomes" id="UP001342314"/>
    </source>
</evidence>
<feature type="region of interest" description="Disordered" evidence="1">
    <location>
        <begin position="213"/>
        <end position="237"/>
    </location>
</feature>
<accession>A0AAV5GJF9</accession>
<sequence length="268" mass="28471">MSFFSSPAAVQKRSRDDEAEECSPGKRTKTFALAEAQRERPSDLPPPPPTPNFTTALAQQQQRELEQMMSGAMHREDIDMDMDGGEMLPSNPSHPWNAAMAPRMVHQLSNHSLSTASSMDSSMPTTPMDLPFNEQWMPNAGSSCSTARPPPQPLGHGSTSSFTDANGTTHVFSSSPPLSAYPPPPPTPSGGALAQANPMDSLGFPAHAWSAAAPASSPTKTSGVMRMDPSMGAGAGPDAHVVRELSHPTYGWDLPRQSSTLNMGAHLI</sequence>
<proteinExistence type="predicted"/>
<gene>
    <name evidence="2" type="ORF">Rhopal_005788-T1</name>
</gene>
<keyword evidence="3" id="KW-1185">Reference proteome</keyword>
<reference evidence="2 3" key="1">
    <citation type="submission" date="2021-12" db="EMBL/GenBank/DDBJ databases">
        <title>High titer production of polyol ester of fatty acids by Rhodotorula paludigena BS15 towards product separation-free biomass refinery.</title>
        <authorList>
            <person name="Mano J."/>
            <person name="Ono H."/>
            <person name="Tanaka T."/>
            <person name="Naito K."/>
            <person name="Sushida H."/>
            <person name="Ike M."/>
            <person name="Tokuyasu K."/>
            <person name="Kitaoka M."/>
        </authorList>
    </citation>
    <scope>NUCLEOTIDE SEQUENCE [LARGE SCALE GENOMIC DNA]</scope>
    <source>
        <strain evidence="2 3">BS15</strain>
    </source>
</reference>
<dbReference type="Proteomes" id="UP001342314">
    <property type="component" value="Unassembled WGS sequence"/>
</dbReference>
<evidence type="ECO:0000313" key="2">
    <source>
        <dbReference type="EMBL" id="GJN92750.1"/>
    </source>
</evidence>
<dbReference type="EMBL" id="BQKY01000012">
    <property type="protein sequence ID" value="GJN92750.1"/>
    <property type="molecule type" value="Genomic_DNA"/>
</dbReference>
<name>A0AAV5GJF9_9BASI</name>
<dbReference type="AlphaFoldDB" id="A0AAV5GJF9"/>
<feature type="compositionally biased region" description="Polar residues" evidence="1">
    <location>
        <begin position="157"/>
        <end position="172"/>
    </location>
</feature>
<comment type="caution">
    <text evidence="2">The sequence shown here is derived from an EMBL/GenBank/DDBJ whole genome shotgun (WGS) entry which is preliminary data.</text>
</comment>
<organism evidence="2 3">
    <name type="scientific">Rhodotorula paludigena</name>
    <dbReference type="NCBI Taxonomy" id="86838"/>
    <lineage>
        <taxon>Eukaryota</taxon>
        <taxon>Fungi</taxon>
        <taxon>Dikarya</taxon>
        <taxon>Basidiomycota</taxon>
        <taxon>Pucciniomycotina</taxon>
        <taxon>Microbotryomycetes</taxon>
        <taxon>Sporidiobolales</taxon>
        <taxon>Sporidiobolaceae</taxon>
        <taxon>Rhodotorula</taxon>
    </lineage>
</organism>
<feature type="compositionally biased region" description="Pro residues" evidence="1">
    <location>
        <begin position="179"/>
        <end position="188"/>
    </location>
</feature>
<evidence type="ECO:0000256" key="1">
    <source>
        <dbReference type="SAM" id="MobiDB-lite"/>
    </source>
</evidence>
<feature type="region of interest" description="Disordered" evidence="1">
    <location>
        <begin position="1"/>
        <end position="68"/>
    </location>
</feature>